<evidence type="ECO:0000313" key="4">
    <source>
        <dbReference type="Proteomes" id="UP000824890"/>
    </source>
</evidence>
<evidence type="ECO:0000256" key="1">
    <source>
        <dbReference type="SAM" id="MobiDB-lite"/>
    </source>
</evidence>
<organism evidence="3 4">
    <name type="scientific">Brassica napus</name>
    <name type="common">Rape</name>
    <dbReference type="NCBI Taxonomy" id="3708"/>
    <lineage>
        <taxon>Eukaryota</taxon>
        <taxon>Viridiplantae</taxon>
        <taxon>Streptophyta</taxon>
        <taxon>Embryophyta</taxon>
        <taxon>Tracheophyta</taxon>
        <taxon>Spermatophyta</taxon>
        <taxon>Magnoliopsida</taxon>
        <taxon>eudicotyledons</taxon>
        <taxon>Gunneridae</taxon>
        <taxon>Pentapetalae</taxon>
        <taxon>rosids</taxon>
        <taxon>malvids</taxon>
        <taxon>Brassicales</taxon>
        <taxon>Brassicaceae</taxon>
        <taxon>Brassiceae</taxon>
        <taxon>Brassica</taxon>
    </lineage>
</organism>
<sequence length="433" mass="49132">MRVLDLFSNDRICFKPENFPEKIDLRESHVRLVRRSYRVEYANKGGGEMSSFWSLSSDKVVVLSSRGHSAVIAIHSGGKLGFLKSGDDERWRILDNSWNVTYEDIMSYGENCIVVDDKGRTVIYDVEFKVSDLAEGLPGGGGHKKHLVECHGGGVFLVDKYVKHVWCKSEFSKSAVEFRVYKLKREEKRWEEVRELRDVALFIGEDCSFSVEIMDGDLAGGGCIFYRDYRNGGRSRGVYSDGDGVFNMELTNAGKFWTVTGSVNSAKPISLSKAATLLYGFVSSETQASPDVSAYLRRASAAFTELRSFHREIRSANQKSELQELGGAKGIDDLAGNETVTGEESVHGRKQDKKKSKEEDVVEEKVMVKLEDEERNKERKKKNKDENAIDKQLEEERKKNKKKKSKKEDVIDEKLEEERKSKKKRKSSKEIDA</sequence>
<feature type="region of interest" description="Disordered" evidence="1">
    <location>
        <begin position="320"/>
        <end position="433"/>
    </location>
</feature>
<dbReference type="PANTHER" id="PTHR47123:SF26">
    <property type="entry name" value="DUF295 DOMAIN-CONTAINING PROTEIN"/>
    <property type="match status" value="1"/>
</dbReference>
<dbReference type="EMBL" id="JAGKQM010000013">
    <property type="protein sequence ID" value="KAH0888691.1"/>
    <property type="molecule type" value="Genomic_DNA"/>
</dbReference>
<keyword evidence="4" id="KW-1185">Reference proteome</keyword>
<name>A0ABQ8A851_BRANA</name>
<comment type="caution">
    <text evidence="3">The sequence shown here is derived from an EMBL/GenBank/DDBJ whole genome shotgun (WGS) entry which is preliminary data.</text>
</comment>
<reference evidence="3 4" key="1">
    <citation type="submission" date="2021-05" db="EMBL/GenBank/DDBJ databases">
        <title>Genome Assembly of Synthetic Allotetraploid Brassica napus Reveals Homoeologous Exchanges between Subgenomes.</title>
        <authorList>
            <person name="Davis J.T."/>
        </authorList>
    </citation>
    <scope>NUCLEOTIDE SEQUENCE [LARGE SCALE GENOMIC DNA]</scope>
    <source>
        <strain evidence="4">cv. Da-Ae</strain>
        <tissue evidence="3">Seedling</tissue>
    </source>
</reference>
<feature type="compositionally biased region" description="Basic and acidic residues" evidence="1">
    <location>
        <begin position="344"/>
        <end position="398"/>
    </location>
</feature>
<proteinExistence type="predicted"/>
<protein>
    <recommendedName>
        <fullName evidence="2">KIB1-4 beta-propeller domain-containing protein</fullName>
    </recommendedName>
</protein>
<accession>A0ABQ8A851</accession>
<gene>
    <name evidence="3" type="ORF">HID58_051120</name>
</gene>
<dbReference type="InterPro" id="IPR051304">
    <property type="entry name" value="SCF_F-box_domain"/>
</dbReference>
<dbReference type="PANTHER" id="PTHR47123">
    <property type="entry name" value="F-BOX PROTEIN SKIP23"/>
    <property type="match status" value="1"/>
</dbReference>
<evidence type="ECO:0000259" key="2">
    <source>
        <dbReference type="Pfam" id="PF03478"/>
    </source>
</evidence>
<feature type="compositionally biased region" description="Basic and acidic residues" evidence="1">
    <location>
        <begin position="406"/>
        <end position="420"/>
    </location>
</feature>
<dbReference type="Proteomes" id="UP000824890">
    <property type="component" value="Unassembled WGS sequence"/>
</dbReference>
<dbReference type="InterPro" id="IPR005174">
    <property type="entry name" value="KIB1-4_b-propeller"/>
</dbReference>
<dbReference type="Pfam" id="PF03478">
    <property type="entry name" value="Beta-prop_KIB1-4"/>
    <property type="match status" value="1"/>
</dbReference>
<evidence type="ECO:0000313" key="3">
    <source>
        <dbReference type="EMBL" id="KAH0888691.1"/>
    </source>
</evidence>
<feature type="domain" description="KIB1-4 beta-propeller" evidence="2">
    <location>
        <begin position="1"/>
        <end position="240"/>
    </location>
</feature>